<accession>A0A2W5VER6</accession>
<dbReference type="EMBL" id="QFQP01000024">
    <property type="protein sequence ID" value="PZR08651.1"/>
    <property type="molecule type" value="Genomic_DNA"/>
</dbReference>
<protein>
    <submittedName>
        <fullName evidence="2">Uncharacterized protein</fullName>
    </submittedName>
</protein>
<evidence type="ECO:0000313" key="2">
    <source>
        <dbReference type="EMBL" id="PZR08651.1"/>
    </source>
</evidence>
<dbReference type="AlphaFoldDB" id="A0A2W5VER6"/>
<feature type="region of interest" description="Disordered" evidence="1">
    <location>
        <begin position="196"/>
        <end position="220"/>
    </location>
</feature>
<proteinExistence type="predicted"/>
<name>A0A2W5VER6_9BACT</name>
<dbReference type="Proteomes" id="UP000249061">
    <property type="component" value="Unassembled WGS sequence"/>
</dbReference>
<reference evidence="2 3" key="1">
    <citation type="submission" date="2017-08" db="EMBL/GenBank/DDBJ databases">
        <title>Infants hospitalized years apart are colonized by the same room-sourced microbial strains.</title>
        <authorList>
            <person name="Brooks B."/>
            <person name="Olm M.R."/>
            <person name="Firek B.A."/>
            <person name="Baker R."/>
            <person name="Thomas B.C."/>
            <person name="Morowitz M.J."/>
            <person name="Banfield J.F."/>
        </authorList>
    </citation>
    <scope>NUCLEOTIDE SEQUENCE [LARGE SCALE GENOMIC DNA]</scope>
    <source>
        <strain evidence="2">S2_003_000_R2_14</strain>
    </source>
</reference>
<evidence type="ECO:0000256" key="1">
    <source>
        <dbReference type="SAM" id="MobiDB-lite"/>
    </source>
</evidence>
<sequence>MFTLLMTLLTAAPATVPVKVELRYTLANGAPMKCIGTGCPDTKNPSTMTQTWFFLVPANKADKASMNEVLHRVFFDSNAAMRAAEPGDTGYMKLVDFKHEKFDEKSMLAAKRIDDLPWKKAADSVVWEPSCCYLVDDKGNWDTLKWSELTQLFAFRLMDRKALDEKGFLAFWRALSNDDSGRKILEEKDSRTKALTAVRENASRRKPGSKPIVSWSDEAK</sequence>
<comment type="caution">
    <text evidence="2">The sequence shown here is derived from an EMBL/GenBank/DDBJ whole genome shotgun (WGS) entry which is preliminary data.</text>
</comment>
<organism evidence="2 3">
    <name type="scientific">Archangium gephyra</name>
    <dbReference type="NCBI Taxonomy" id="48"/>
    <lineage>
        <taxon>Bacteria</taxon>
        <taxon>Pseudomonadati</taxon>
        <taxon>Myxococcota</taxon>
        <taxon>Myxococcia</taxon>
        <taxon>Myxococcales</taxon>
        <taxon>Cystobacterineae</taxon>
        <taxon>Archangiaceae</taxon>
        <taxon>Archangium</taxon>
    </lineage>
</organism>
<gene>
    <name evidence="2" type="ORF">DI536_24420</name>
</gene>
<evidence type="ECO:0000313" key="3">
    <source>
        <dbReference type="Proteomes" id="UP000249061"/>
    </source>
</evidence>